<proteinExistence type="predicted"/>
<dbReference type="EMBL" id="BAAAPC010000013">
    <property type="protein sequence ID" value="GAA2003189.1"/>
    <property type="molecule type" value="Genomic_DNA"/>
</dbReference>
<sequence length="81" mass="9072">MRSPPTSPTPPGMSAWATWCASPPGGRYEECFQAAKSECGPDHYEVRRYVGWHRHITLAMLTHALLAPTTSQKREKGGLYR</sequence>
<gene>
    <name evidence="1" type="ORF">GCM10009799_32910</name>
</gene>
<evidence type="ECO:0000313" key="1">
    <source>
        <dbReference type="EMBL" id="GAA2003189.1"/>
    </source>
</evidence>
<evidence type="ECO:0008006" key="3">
    <source>
        <dbReference type="Google" id="ProtNLM"/>
    </source>
</evidence>
<protein>
    <recommendedName>
        <fullName evidence="3">Transposase</fullName>
    </recommendedName>
</protein>
<organism evidence="1 2">
    <name type="scientific">Nocardiopsis rhodophaea</name>
    <dbReference type="NCBI Taxonomy" id="280238"/>
    <lineage>
        <taxon>Bacteria</taxon>
        <taxon>Bacillati</taxon>
        <taxon>Actinomycetota</taxon>
        <taxon>Actinomycetes</taxon>
        <taxon>Streptosporangiales</taxon>
        <taxon>Nocardiopsidaceae</taxon>
        <taxon>Nocardiopsis</taxon>
    </lineage>
</organism>
<evidence type="ECO:0000313" key="2">
    <source>
        <dbReference type="Proteomes" id="UP001501585"/>
    </source>
</evidence>
<dbReference type="Proteomes" id="UP001501585">
    <property type="component" value="Unassembled WGS sequence"/>
</dbReference>
<reference evidence="2" key="1">
    <citation type="journal article" date="2019" name="Int. J. Syst. Evol. Microbiol.">
        <title>The Global Catalogue of Microorganisms (GCM) 10K type strain sequencing project: providing services to taxonomists for standard genome sequencing and annotation.</title>
        <authorList>
            <consortium name="The Broad Institute Genomics Platform"/>
            <consortium name="The Broad Institute Genome Sequencing Center for Infectious Disease"/>
            <person name="Wu L."/>
            <person name="Ma J."/>
        </authorList>
    </citation>
    <scope>NUCLEOTIDE SEQUENCE [LARGE SCALE GENOMIC DNA]</scope>
    <source>
        <strain evidence="2">JCM 15313</strain>
    </source>
</reference>
<keyword evidence="2" id="KW-1185">Reference proteome</keyword>
<name>A0ABP5ET96_9ACTN</name>
<comment type="caution">
    <text evidence="1">The sequence shown here is derived from an EMBL/GenBank/DDBJ whole genome shotgun (WGS) entry which is preliminary data.</text>
</comment>
<accession>A0ABP5ET96</accession>